<dbReference type="EMBL" id="DUCX01000065">
    <property type="protein sequence ID" value="HIF37532.1"/>
    <property type="molecule type" value="Genomic_DNA"/>
</dbReference>
<keyword evidence="5 7" id="KW-0131">Cell cycle</keyword>
<keyword evidence="2 5" id="KW-0547">Nucleotide-binding</keyword>
<gene>
    <name evidence="5 10" type="primary">ftsZ</name>
    <name evidence="10" type="ORF">EYQ70_03960</name>
</gene>
<accession>A0A7J4GWX5</accession>
<dbReference type="GO" id="GO:0005737">
    <property type="term" value="C:cytoplasm"/>
    <property type="evidence" value="ECO:0007669"/>
    <property type="project" value="UniProtKB-SubCell"/>
</dbReference>
<dbReference type="InterPro" id="IPR003008">
    <property type="entry name" value="Tubulin_FtsZ_GTPase"/>
</dbReference>
<evidence type="ECO:0000256" key="1">
    <source>
        <dbReference type="ARBA" id="ARBA00009690"/>
    </source>
</evidence>
<dbReference type="InterPro" id="IPR008280">
    <property type="entry name" value="Tub_FtsZ_C"/>
</dbReference>
<dbReference type="GO" id="GO:0032153">
    <property type="term" value="C:cell division site"/>
    <property type="evidence" value="ECO:0007669"/>
    <property type="project" value="UniProtKB-UniRule"/>
</dbReference>
<keyword evidence="3 5" id="KW-0342">GTP-binding</keyword>
<feature type="binding site" evidence="5">
    <location>
        <position position="209"/>
    </location>
    <ligand>
        <name>GTP</name>
        <dbReference type="ChEBI" id="CHEBI:37565"/>
    </ligand>
</feature>
<evidence type="ECO:0000259" key="9">
    <source>
        <dbReference type="SMART" id="SM00865"/>
    </source>
</evidence>
<comment type="similarity">
    <text evidence="1 5 7">Belongs to the FtsZ family.</text>
</comment>
<evidence type="ECO:0000256" key="2">
    <source>
        <dbReference type="ARBA" id="ARBA00022741"/>
    </source>
</evidence>
<dbReference type="SMART" id="SM00865">
    <property type="entry name" value="Tubulin_C"/>
    <property type="match status" value="1"/>
</dbReference>
<sequence>MDEESLQEMLADDGTFKGETDESELEALVSKLKTNILIIGSGGAGNNTLTRLYKEGINSIELLALNTDAQHLLNTPIPHRMLIGKQLTKGLGAGSEPGIGEGAAEEARAELLEACHDADIIFLTGGLGGGTGTGSLPVIARLAKEKGALTIAIVTLPFSNEGARRTRNARLGLEKLRKSADTVIVIPNDKLLQDDIMNLPLNLAFRHADEILGNAIKCMTEITSHGGLVNIDFADMRSIMDGGGVAMIGMGEGQGANRASDAVIAALTSPLLELDIAESKGALVNVTGGDDMTLQEAHAVVKEVHSKINKDARIIWGASVDSTLEHQIRVMLVVTGVKSSQILGPPSGVDNEMQNRYGIEFVQ</sequence>
<feature type="binding site" evidence="5">
    <location>
        <position position="161"/>
    </location>
    <ligand>
        <name>GTP</name>
        <dbReference type="ChEBI" id="CHEBI:37565"/>
    </ligand>
</feature>
<dbReference type="InterPro" id="IPR036525">
    <property type="entry name" value="Tubulin/FtsZ_GTPase_sf"/>
</dbReference>
<evidence type="ECO:0000313" key="11">
    <source>
        <dbReference type="Proteomes" id="UP000585802"/>
    </source>
</evidence>
<feature type="domain" description="Tubulin/FtsZ GTPase" evidence="8">
    <location>
        <begin position="35"/>
        <end position="227"/>
    </location>
</feature>
<dbReference type="HAMAP" id="MF_00909">
    <property type="entry name" value="FtsZ"/>
    <property type="match status" value="1"/>
</dbReference>
<evidence type="ECO:0000259" key="8">
    <source>
        <dbReference type="SMART" id="SM00864"/>
    </source>
</evidence>
<dbReference type="NCBIfam" id="TIGR00065">
    <property type="entry name" value="ftsZ"/>
    <property type="match status" value="1"/>
</dbReference>
<proteinExistence type="inferred from homology"/>
<evidence type="ECO:0000256" key="7">
    <source>
        <dbReference type="RuleBase" id="RU003360"/>
    </source>
</evidence>
<keyword evidence="5" id="KW-0963">Cytoplasm</keyword>
<dbReference type="Gene3D" id="3.40.50.1440">
    <property type="entry name" value="Tubulin/FtsZ, GTPase domain"/>
    <property type="match status" value="1"/>
</dbReference>
<dbReference type="SUPFAM" id="SSF55307">
    <property type="entry name" value="Tubulin C-terminal domain-like"/>
    <property type="match status" value="1"/>
</dbReference>
<evidence type="ECO:0000256" key="3">
    <source>
        <dbReference type="ARBA" id="ARBA00023134"/>
    </source>
</evidence>
<dbReference type="GO" id="GO:0043093">
    <property type="term" value="P:FtsZ-dependent cytokinesis"/>
    <property type="evidence" value="ECO:0007669"/>
    <property type="project" value="UniProtKB-UniRule"/>
</dbReference>
<dbReference type="Pfam" id="PF00091">
    <property type="entry name" value="Tubulin"/>
    <property type="match status" value="1"/>
</dbReference>
<keyword evidence="5 7" id="KW-0132">Cell division</keyword>
<dbReference type="InterPro" id="IPR018316">
    <property type="entry name" value="Tubulin/FtsZ_2-layer-sand-dom"/>
</dbReference>
<evidence type="ECO:0000256" key="5">
    <source>
        <dbReference type="HAMAP-Rule" id="MF_00909"/>
    </source>
</evidence>
<protein>
    <recommendedName>
        <fullName evidence="5 6">Cell division protein FtsZ</fullName>
    </recommendedName>
</protein>
<feature type="binding site" evidence="5">
    <location>
        <begin position="43"/>
        <end position="47"/>
    </location>
    <ligand>
        <name>GTP</name>
        <dbReference type="ChEBI" id="CHEBI:37565"/>
    </ligand>
</feature>
<feature type="binding site" evidence="5">
    <location>
        <begin position="130"/>
        <end position="132"/>
    </location>
    <ligand>
        <name>GTP</name>
        <dbReference type="ChEBI" id="CHEBI:37565"/>
    </ligand>
</feature>
<dbReference type="InterPro" id="IPR000158">
    <property type="entry name" value="Cell_div_FtsZ"/>
</dbReference>
<comment type="subcellular location">
    <subcellularLocation>
        <location evidence="5">Cytoplasm</location>
    </subcellularLocation>
    <text evidence="5">Assembles at midcell at the inner surface of the cytoplasmic membrane.</text>
</comment>
<dbReference type="SUPFAM" id="SSF52490">
    <property type="entry name" value="Tubulin nucleotide-binding domain-like"/>
    <property type="match status" value="1"/>
</dbReference>
<comment type="function">
    <text evidence="5">Essential cell division protein that forms a contractile ring structure (Z ring) at the future cell division site. The regulation of the ring assembly controls the timing and the location of cell division. One of the functions of the FtsZ ring is to recruit other cell division proteins to the septum to produce a new cell wall between the dividing cells. Binds GTP and shows GTPase activity.</text>
</comment>
<dbReference type="Gene3D" id="3.30.1330.20">
    <property type="entry name" value="Tubulin/FtsZ, C-terminal domain"/>
    <property type="match status" value="1"/>
</dbReference>
<dbReference type="PANTHER" id="PTHR30314:SF3">
    <property type="entry name" value="MITOCHONDRIAL DIVISION PROTEIN FSZA"/>
    <property type="match status" value="1"/>
</dbReference>
<dbReference type="GO" id="GO:0005525">
    <property type="term" value="F:GTP binding"/>
    <property type="evidence" value="ECO:0007669"/>
    <property type="project" value="UniProtKB-UniRule"/>
</dbReference>
<dbReference type="Pfam" id="PF12327">
    <property type="entry name" value="FtsZ_C"/>
    <property type="match status" value="1"/>
</dbReference>
<organism evidence="10 11">
    <name type="scientific">Marine Group III euryarchaeote</name>
    <dbReference type="NCBI Taxonomy" id="2173149"/>
    <lineage>
        <taxon>Archaea</taxon>
        <taxon>Methanobacteriati</taxon>
        <taxon>Thermoplasmatota</taxon>
        <taxon>Thermoplasmata</taxon>
        <taxon>Candidatus Thermoprofundales</taxon>
    </lineage>
</organism>
<evidence type="ECO:0000256" key="6">
    <source>
        <dbReference type="NCBIfam" id="TIGR00065"/>
    </source>
</evidence>
<dbReference type="PROSITE" id="PS01134">
    <property type="entry name" value="FTSZ_1"/>
    <property type="match status" value="1"/>
</dbReference>
<dbReference type="GO" id="GO:0003924">
    <property type="term" value="F:GTPase activity"/>
    <property type="evidence" value="ECO:0007669"/>
    <property type="project" value="UniProtKB-UniRule"/>
</dbReference>
<dbReference type="InterPro" id="IPR037103">
    <property type="entry name" value="Tubulin/FtsZ-like_C"/>
</dbReference>
<reference evidence="11" key="1">
    <citation type="journal article" date="2019" name="bioRxiv">
        <title>Genome diversification in globally distributed novel marine Proteobacteria is linked to environmental adaptation.</title>
        <authorList>
            <person name="Zhou Z."/>
            <person name="Tran P.Q."/>
            <person name="Kieft K."/>
            <person name="Anantharaman K."/>
        </authorList>
    </citation>
    <scope>NUCLEOTIDE SEQUENCE [LARGE SCALE GENOMIC DNA]</scope>
</reference>
<comment type="caution">
    <text evidence="10">The sequence shown here is derived from an EMBL/GenBank/DDBJ whole genome shotgun (WGS) entry which is preliminary data.</text>
</comment>
<feature type="binding site" evidence="5">
    <location>
        <position position="165"/>
    </location>
    <ligand>
        <name>GTP</name>
        <dbReference type="ChEBI" id="CHEBI:37565"/>
    </ligand>
</feature>
<evidence type="ECO:0000313" key="10">
    <source>
        <dbReference type="EMBL" id="HIF37532.1"/>
    </source>
</evidence>
<keyword evidence="4 5" id="KW-0717">Septation</keyword>
<dbReference type="AlphaFoldDB" id="A0A7J4GWX5"/>
<dbReference type="SMART" id="SM00864">
    <property type="entry name" value="Tubulin"/>
    <property type="match status" value="1"/>
</dbReference>
<dbReference type="Proteomes" id="UP000585802">
    <property type="component" value="Unassembled WGS sequence"/>
</dbReference>
<feature type="domain" description="Tubulin/FtsZ 2-layer sandwich" evidence="9">
    <location>
        <begin position="229"/>
        <end position="346"/>
    </location>
</feature>
<evidence type="ECO:0000256" key="4">
    <source>
        <dbReference type="ARBA" id="ARBA00023210"/>
    </source>
</evidence>
<dbReference type="PRINTS" id="PR00423">
    <property type="entry name" value="CELLDVISFTSZ"/>
</dbReference>
<dbReference type="InterPro" id="IPR020805">
    <property type="entry name" value="Cell_div_FtsZ_CS"/>
</dbReference>
<dbReference type="InterPro" id="IPR045061">
    <property type="entry name" value="FtsZ/CetZ"/>
</dbReference>
<dbReference type="InterPro" id="IPR024757">
    <property type="entry name" value="FtsZ_C"/>
</dbReference>
<comment type="subunit">
    <text evidence="5">Homodimer. Polymerizes to form a dynamic ring structure in a strictly GTP-dependent manner. Interacts directly with several other division proteins.</text>
</comment>
<dbReference type="CDD" id="cd02201">
    <property type="entry name" value="FtsZ_type1"/>
    <property type="match status" value="1"/>
</dbReference>
<dbReference type="GO" id="GO:0051258">
    <property type="term" value="P:protein polymerization"/>
    <property type="evidence" value="ECO:0007669"/>
    <property type="project" value="UniProtKB-UniRule"/>
</dbReference>
<dbReference type="PANTHER" id="PTHR30314">
    <property type="entry name" value="CELL DIVISION PROTEIN FTSZ-RELATED"/>
    <property type="match status" value="1"/>
</dbReference>
<name>A0A7J4GWX5_9ARCH</name>